<dbReference type="InterPro" id="IPR009006">
    <property type="entry name" value="Ala_racemase/Decarboxylase_C"/>
</dbReference>
<dbReference type="Gene3D" id="2.40.37.10">
    <property type="entry name" value="Lyase, Ornithine Decarboxylase, Chain A, domain 1"/>
    <property type="match status" value="1"/>
</dbReference>
<dbReference type="PRINTS" id="PR00992">
    <property type="entry name" value="ALARACEMASE"/>
</dbReference>
<comment type="catalytic activity">
    <reaction evidence="1 5">
        <text>L-alanine = D-alanine</text>
        <dbReference type="Rhea" id="RHEA:20249"/>
        <dbReference type="ChEBI" id="CHEBI:57416"/>
        <dbReference type="ChEBI" id="CHEBI:57972"/>
        <dbReference type="EC" id="5.1.1.1"/>
    </reaction>
</comment>
<keyword evidence="10" id="KW-1185">Reference proteome</keyword>
<evidence type="ECO:0000256" key="2">
    <source>
        <dbReference type="ARBA" id="ARBA00001933"/>
    </source>
</evidence>
<dbReference type="PROSITE" id="PS00395">
    <property type="entry name" value="ALANINE_RACEMASE"/>
    <property type="match status" value="1"/>
</dbReference>
<dbReference type="FunFam" id="3.20.20.10:FF:000002">
    <property type="entry name" value="Alanine racemase"/>
    <property type="match status" value="1"/>
</dbReference>
<reference evidence="9" key="1">
    <citation type="submission" date="2022-02" db="EMBL/GenBank/DDBJ databases">
        <authorList>
            <person name="Leng L."/>
        </authorList>
    </citation>
    <scope>NUCLEOTIDE SEQUENCE</scope>
    <source>
        <strain evidence="9">JI</strain>
    </source>
</reference>
<evidence type="ECO:0000256" key="4">
    <source>
        <dbReference type="ARBA" id="ARBA00023235"/>
    </source>
</evidence>
<dbReference type="InterPro" id="IPR020622">
    <property type="entry name" value="Ala_racemase_pyridoxalP-BS"/>
</dbReference>
<feature type="active site" description="Proton acceptor; specific for D-alanine" evidence="5">
    <location>
        <position position="37"/>
    </location>
</feature>
<dbReference type="NCBIfam" id="TIGR00492">
    <property type="entry name" value="alr"/>
    <property type="match status" value="1"/>
</dbReference>
<dbReference type="Proteomes" id="UP001154312">
    <property type="component" value="Unassembled WGS sequence"/>
</dbReference>
<dbReference type="EC" id="5.1.1.1" evidence="5"/>
<sequence length="385" mass="42110">MSVYPVWAEINLDAIANNVREIRRVTKSTAKILAVVKANGYGHGAVEVSRVALANGATWLGVARISEGVALREAGLEAPVLVLGYIPPEQAVEVVRHRLSQAVYTREMALVLAEAAARGGTRAKVHIKVDTGMGRIGLVSGPDIVDEILRLAKTPYLEVEGIFTHFANADADKNYTKMQLERFLDITEALRKSGLDIPLKHAANSPALMEMPETHLDMVRAGIIVYGLNPSDRLKHTGLKLYPAMNLKAKVAYVKTVPAGFKVSYGCTYTTAKPTVIATLPLGYADGYPRSLSSKGEVLLNGRRRPVIGRVCMDQIMVDAGNDSHIKMGDEAVLIGRQDDEEITADDIAMKLGTINYEVVCMISLRVPRIYVKQKESEFRIQESE</sequence>
<dbReference type="EMBL" id="JAKOAV010000009">
    <property type="protein sequence ID" value="MDF9408015.1"/>
    <property type="molecule type" value="Genomic_DNA"/>
</dbReference>
<dbReference type="SMART" id="SM01005">
    <property type="entry name" value="Ala_racemase_C"/>
    <property type="match status" value="1"/>
</dbReference>
<dbReference type="CDD" id="cd00430">
    <property type="entry name" value="PLPDE_III_AR"/>
    <property type="match status" value="1"/>
</dbReference>
<keyword evidence="3 5" id="KW-0663">Pyridoxal phosphate</keyword>
<dbReference type="HAMAP" id="MF_01201">
    <property type="entry name" value="Ala_racemase"/>
    <property type="match status" value="1"/>
</dbReference>
<keyword evidence="4 5" id="KW-0413">Isomerase</keyword>
<dbReference type="GO" id="GO:0030632">
    <property type="term" value="P:D-alanine biosynthetic process"/>
    <property type="evidence" value="ECO:0007669"/>
    <property type="project" value="UniProtKB-UniRule"/>
</dbReference>
<comment type="similarity">
    <text evidence="5">Belongs to the alanine racemase family.</text>
</comment>
<evidence type="ECO:0000256" key="1">
    <source>
        <dbReference type="ARBA" id="ARBA00000316"/>
    </source>
</evidence>
<dbReference type="Gene3D" id="3.20.20.10">
    <property type="entry name" value="Alanine racemase"/>
    <property type="match status" value="1"/>
</dbReference>
<proteinExistence type="inferred from homology"/>
<dbReference type="PANTHER" id="PTHR30511:SF0">
    <property type="entry name" value="ALANINE RACEMASE, CATABOLIC-RELATED"/>
    <property type="match status" value="1"/>
</dbReference>
<evidence type="ECO:0000259" key="8">
    <source>
        <dbReference type="SMART" id="SM01005"/>
    </source>
</evidence>
<name>A0A9X4GYP2_9FIRM</name>
<dbReference type="InterPro" id="IPR000821">
    <property type="entry name" value="Ala_racemase"/>
</dbReference>
<comment type="function">
    <text evidence="5">Catalyzes the interconversion of L-alanine and D-alanine. May also act on other amino acids.</text>
</comment>
<dbReference type="SUPFAM" id="SSF51419">
    <property type="entry name" value="PLP-binding barrel"/>
    <property type="match status" value="1"/>
</dbReference>
<dbReference type="AlphaFoldDB" id="A0A9X4GYP2"/>
<dbReference type="InterPro" id="IPR011079">
    <property type="entry name" value="Ala_racemase_C"/>
</dbReference>
<evidence type="ECO:0000256" key="6">
    <source>
        <dbReference type="PIRSR" id="PIRSR600821-50"/>
    </source>
</evidence>
<evidence type="ECO:0000313" key="9">
    <source>
        <dbReference type="EMBL" id="MDF9408015.1"/>
    </source>
</evidence>
<dbReference type="InterPro" id="IPR029066">
    <property type="entry name" value="PLP-binding_barrel"/>
</dbReference>
<comment type="caution">
    <text evidence="9">The sequence shown here is derived from an EMBL/GenBank/DDBJ whole genome shotgun (WGS) entry which is preliminary data.</text>
</comment>
<dbReference type="GO" id="GO:0005829">
    <property type="term" value="C:cytosol"/>
    <property type="evidence" value="ECO:0007669"/>
    <property type="project" value="TreeGrafter"/>
</dbReference>
<dbReference type="GO" id="GO:0009252">
    <property type="term" value="P:peptidoglycan biosynthetic process"/>
    <property type="evidence" value="ECO:0007669"/>
    <property type="project" value="TreeGrafter"/>
</dbReference>
<evidence type="ECO:0000256" key="7">
    <source>
        <dbReference type="PIRSR" id="PIRSR600821-52"/>
    </source>
</evidence>
<dbReference type="FunFam" id="2.40.37.10:FF:000006">
    <property type="entry name" value="Alanine racemase"/>
    <property type="match status" value="1"/>
</dbReference>
<dbReference type="PANTHER" id="PTHR30511">
    <property type="entry name" value="ALANINE RACEMASE"/>
    <property type="match status" value="1"/>
</dbReference>
<comment type="pathway">
    <text evidence="5">Amino-acid biosynthesis; D-alanine biosynthesis; D-alanine from L-alanine: step 1/1.</text>
</comment>
<dbReference type="Pfam" id="PF00842">
    <property type="entry name" value="Ala_racemase_C"/>
    <property type="match status" value="1"/>
</dbReference>
<dbReference type="RefSeq" id="WP_277443295.1">
    <property type="nucleotide sequence ID" value="NZ_JAKOAV010000009.1"/>
</dbReference>
<comment type="cofactor">
    <cofactor evidence="2 5 6">
        <name>pyridoxal 5'-phosphate</name>
        <dbReference type="ChEBI" id="CHEBI:597326"/>
    </cofactor>
</comment>
<feature type="active site" description="Proton acceptor; specific for L-alanine" evidence="5">
    <location>
        <position position="265"/>
    </location>
</feature>
<dbReference type="Pfam" id="PF01168">
    <property type="entry name" value="Ala_racemase_N"/>
    <property type="match status" value="1"/>
</dbReference>
<protein>
    <recommendedName>
        <fullName evidence="5">Alanine racemase</fullName>
        <ecNumber evidence="5">5.1.1.1</ecNumber>
    </recommendedName>
</protein>
<evidence type="ECO:0000256" key="5">
    <source>
        <dbReference type="HAMAP-Rule" id="MF_01201"/>
    </source>
</evidence>
<dbReference type="GO" id="GO:0008784">
    <property type="term" value="F:alanine racemase activity"/>
    <property type="evidence" value="ECO:0007669"/>
    <property type="project" value="UniProtKB-UniRule"/>
</dbReference>
<feature type="binding site" evidence="5 7">
    <location>
        <position position="313"/>
    </location>
    <ligand>
        <name>substrate</name>
    </ligand>
</feature>
<evidence type="ECO:0000313" key="10">
    <source>
        <dbReference type="Proteomes" id="UP001154312"/>
    </source>
</evidence>
<dbReference type="InterPro" id="IPR001608">
    <property type="entry name" value="Ala_racemase_N"/>
</dbReference>
<dbReference type="SUPFAM" id="SSF50621">
    <property type="entry name" value="Alanine racemase C-terminal domain-like"/>
    <property type="match status" value="1"/>
</dbReference>
<dbReference type="GO" id="GO:0030170">
    <property type="term" value="F:pyridoxal phosphate binding"/>
    <property type="evidence" value="ECO:0007669"/>
    <property type="project" value="UniProtKB-UniRule"/>
</dbReference>
<organism evidence="9 10">
    <name type="scientific">Pelotomaculum isophthalicicum JI</name>
    <dbReference type="NCBI Taxonomy" id="947010"/>
    <lineage>
        <taxon>Bacteria</taxon>
        <taxon>Bacillati</taxon>
        <taxon>Bacillota</taxon>
        <taxon>Clostridia</taxon>
        <taxon>Eubacteriales</taxon>
        <taxon>Desulfotomaculaceae</taxon>
        <taxon>Pelotomaculum</taxon>
    </lineage>
</organism>
<feature type="modified residue" description="N6-(pyridoxal phosphate)lysine" evidence="5 6">
    <location>
        <position position="37"/>
    </location>
</feature>
<feature type="binding site" evidence="5 7">
    <location>
        <position position="135"/>
    </location>
    <ligand>
        <name>substrate</name>
    </ligand>
</feature>
<gene>
    <name evidence="9" type="primary">alr</name>
    <name evidence="9" type="ORF">L7E55_06520</name>
</gene>
<feature type="domain" description="Alanine racemase C-terminal" evidence="8">
    <location>
        <begin position="244"/>
        <end position="372"/>
    </location>
</feature>
<evidence type="ECO:0000256" key="3">
    <source>
        <dbReference type="ARBA" id="ARBA00022898"/>
    </source>
</evidence>
<accession>A0A9X4GYP2</accession>